<proteinExistence type="predicted"/>
<feature type="region of interest" description="Disordered" evidence="1">
    <location>
        <begin position="173"/>
        <end position="211"/>
    </location>
</feature>
<name>A0A1I6L0K2_9EURY</name>
<sequence length="211" mass="23196">MKTHVTFVLDSSGSMSTIREDTIGGYNTFLEDQRDEEGTATVSLYDFNTHVNLVYETCPIEDAPELGSDNYTPSGQTALHDAIYQAITETADHFASMGVEERPDNTIVVILTDGKENASETPQPRVREQIEYRQSEFDWEFLFIGANQDAALTAGGMGIHGEYTLDMAHSGDGAEAAYESTSDRISNAREEGSTGGFEAVDRERQDDARDS</sequence>
<dbReference type="RefSeq" id="WP_089815958.1">
    <property type="nucleotide sequence ID" value="NZ_FOZK01000002.1"/>
</dbReference>
<reference evidence="3 4" key="1">
    <citation type="submission" date="2016-10" db="EMBL/GenBank/DDBJ databases">
        <authorList>
            <person name="de Groot N.N."/>
        </authorList>
    </citation>
    <scope>NUCLEOTIDE SEQUENCE [LARGE SCALE GENOMIC DNA]</scope>
    <source>
        <strain evidence="3 4">CGMCC 1.10457</strain>
    </source>
</reference>
<evidence type="ECO:0000313" key="4">
    <source>
        <dbReference type="Proteomes" id="UP000199062"/>
    </source>
</evidence>
<gene>
    <name evidence="3" type="ORF">SAMN05216559_1751</name>
</gene>
<feature type="domain" description="VWFA" evidence="2">
    <location>
        <begin position="4"/>
        <end position="149"/>
    </location>
</feature>
<dbReference type="InterPro" id="IPR002035">
    <property type="entry name" value="VWF_A"/>
</dbReference>
<dbReference type="InterPro" id="IPR036465">
    <property type="entry name" value="vWFA_dom_sf"/>
</dbReference>
<dbReference type="AlphaFoldDB" id="A0A1I6L0K2"/>
<dbReference type="CDD" id="cd00198">
    <property type="entry name" value="vWFA"/>
    <property type="match status" value="1"/>
</dbReference>
<evidence type="ECO:0000313" key="3">
    <source>
        <dbReference type="EMBL" id="SFR96984.1"/>
    </source>
</evidence>
<keyword evidence="4" id="KW-1185">Reference proteome</keyword>
<dbReference type="Gene3D" id="3.40.50.410">
    <property type="entry name" value="von Willebrand factor, type A domain"/>
    <property type="match status" value="1"/>
</dbReference>
<organism evidence="3 4">
    <name type="scientific">Halomicrobium zhouii</name>
    <dbReference type="NCBI Taxonomy" id="767519"/>
    <lineage>
        <taxon>Archaea</taxon>
        <taxon>Methanobacteriati</taxon>
        <taxon>Methanobacteriota</taxon>
        <taxon>Stenosarchaea group</taxon>
        <taxon>Halobacteria</taxon>
        <taxon>Halobacteriales</taxon>
        <taxon>Haloarculaceae</taxon>
        <taxon>Halomicrobium</taxon>
    </lineage>
</organism>
<dbReference type="Proteomes" id="UP000199062">
    <property type="component" value="Unassembled WGS sequence"/>
</dbReference>
<evidence type="ECO:0000259" key="2">
    <source>
        <dbReference type="PROSITE" id="PS50234"/>
    </source>
</evidence>
<protein>
    <submittedName>
        <fullName evidence="3">von Willebrand factor type A domain-containing protein</fullName>
    </submittedName>
</protein>
<accession>A0A1I6L0K2</accession>
<dbReference type="SUPFAM" id="SSF53300">
    <property type="entry name" value="vWA-like"/>
    <property type="match status" value="1"/>
</dbReference>
<dbReference type="EMBL" id="FOZK01000002">
    <property type="protein sequence ID" value="SFR96984.1"/>
    <property type="molecule type" value="Genomic_DNA"/>
</dbReference>
<dbReference type="PROSITE" id="PS50234">
    <property type="entry name" value="VWFA"/>
    <property type="match status" value="1"/>
</dbReference>
<evidence type="ECO:0000256" key="1">
    <source>
        <dbReference type="SAM" id="MobiDB-lite"/>
    </source>
</evidence>
<dbReference type="OrthoDB" id="238269at2157"/>
<feature type="compositionally biased region" description="Basic and acidic residues" evidence="1">
    <location>
        <begin position="199"/>
        <end position="211"/>
    </location>
</feature>